<dbReference type="EMBL" id="UHAQ01000004">
    <property type="protein sequence ID" value="SUK96589.1"/>
    <property type="molecule type" value="Genomic_DNA"/>
</dbReference>
<dbReference type="InterPro" id="IPR053926">
    <property type="entry name" value="RecX_HTH_1st"/>
</dbReference>
<evidence type="ECO:0000313" key="3">
    <source>
        <dbReference type="Proteomes" id="UP000254502"/>
    </source>
</evidence>
<accession>A0A380E5U1</accession>
<reference evidence="2 3" key="1">
    <citation type="submission" date="2018-06" db="EMBL/GenBank/DDBJ databases">
        <authorList>
            <consortium name="Pathogen Informatics"/>
            <person name="Doyle S."/>
        </authorList>
    </citation>
    <scope>NUCLEOTIDE SEQUENCE [LARGE SCALE GENOMIC DNA]</scope>
    <source>
        <strain evidence="2 3">NCTC5664</strain>
    </source>
</reference>
<sequence>MAEIQKYDHYRIGLNKAIQYLSYKKRTEKEVIQYLQKEEISEQAISEVIEYCYREKVNRPSRLCGKFKKYNDSHDR</sequence>
<proteinExistence type="predicted"/>
<evidence type="ECO:0000313" key="2">
    <source>
        <dbReference type="EMBL" id="SUK96589.1"/>
    </source>
</evidence>
<protein>
    <submittedName>
        <fullName evidence="2">Regulatory protein recX</fullName>
    </submittedName>
</protein>
<dbReference type="AlphaFoldDB" id="A0A380E5U1"/>
<evidence type="ECO:0000259" key="1">
    <source>
        <dbReference type="Pfam" id="PF21982"/>
    </source>
</evidence>
<feature type="domain" description="RecX first three-helical" evidence="1">
    <location>
        <begin position="15"/>
        <end position="52"/>
    </location>
</feature>
<dbReference type="InterPro" id="IPR036388">
    <property type="entry name" value="WH-like_DNA-bd_sf"/>
</dbReference>
<gene>
    <name evidence="2" type="primary">recX_2</name>
    <name evidence="2" type="ORF">NCTC5664_04034</name>
</gene>
<organism evidence="2 3">
    <name type="scientific">Staphylococcus aureus</name>
    <dbReference type="NCBI Taxonomy" id="1280"/>
    <lineage>
        <taxon>Bacteria</taxon>
        <taxon>Bacillati</taxon>
        <taxon>Bacillota</taxon>
        <taxon>Bacilli</taxon>
        <taxon>Bacillales</taxon>
        <taxon>Staphylococcaceae</taxon>
        <taxon>Staphylococcus</taxon>
    </lineage>
</organism>
<dbReference type="Proteomes" id="UP000254502">
    <property type="component" value="Unassembled WGS sequence"/>
</dbReference>
<dbReference type="Gene3D" id="1.10.10.10">
    <property type="entry name" value="Winged helix-like DNA-binding domain superfamily/Winged helix DNA-binding domain"/>
    <property type="match status" value="1"/>
</dbReference>
<dbReference type="Pfam" id="PF21982">
    <property type="entry name" value="RecX_HTH1"/>
    <property type="match status" value="1"/>
</dbReference>
<name>A0A380E5U1_STAAU</name>